<feature type="domain" description="Luciferase-like" evidence="6">
    <location>
        <begin position="32"/>
        <end position="363"/>
    </location>
</feature>
<dbReference type="eggNOG" id="COG2141">
    <property type="taxonomic scope" value="Bacteria"/>
</dbReference>
<evidence type="ECO:0000313" key="7">
    <source>
        <dbReference type="EMBL" id="AGP29666.1"/>
    </source>
</evidence>
<evidence type="ECO:0000256" key="2">
    <source>
        <dbReference type="ARBA" id="ARBA00022643"/>
    </source>
</evidence>
<keyword evidence="8" id="KW-1185">Reference proteome</keyword>
<dbReference type="CDD" id="cd01094">
    <property type="entry name" value="Alkanesulfonate_monoxygenase"/>
    <property type="match status" value="1"/>
</dbReference>
<keyword evidence="4 7" id="KW-0503">Monooxygenase</keyword>
<dbReference type="EMBL" id="CP003696">
    <property type="protein sequence ID" value="AGP29666.1"/>
    <property type="molecule type" value="Genomic_DNA"/>
</dbReference>
<dbReference type="InterPro" id="IPR050172">
    <property type="entry name" value="SsuD_RutA_monooxygenase"/>
</dbReference>
<dbReference type="PANTHER" id="PTHR42847:SF4">
    <property type="entry name" value="ALKANESULFONATE MONOOXYGENASE-RELATED"/>
    <property type="match status" value="1"/>
</dbReference>
<dbReference type="Proteomes" id="UP000014809">
    <property type="component" value="Chromosome"/>
</dbReference>
<evidence type="ECO:0000256" key="3">
    <source>
        <dbReference type="ARBA" id="ARBA00023002"/>
    </source>
</evidence>
<dbReference type="HOGENOM" id="CLU_027853_1_0_11"/>
<evidence type="ECO:0000256" key="1">
    <source>
        <dbReference type="ARBA" id="ARBA00022630"/>
    </source>
</evidence>
<dbReference type="GO" id="GO:0008726">
    <property type="term" value="F:alkanesulfonate monooxygenase activity"/>
    <property type="evidence" value="ECO:0007669"/>
    <property type="project" value="TreeGrafter"/>
</dbReference>
<keyword evidence="2" id="KW-0288">FMN</keyword>
<evidence type="ECO:0000256" key="4">
    <source>
        <dbReference type="ARBA" id="ARBA00023033"/>
    </source>
</evidence>
<reference evidence="7 8" key="1">
    <citation type="submission" date="2012-06" db="EMBL/GenBank/DDBJ databases">
        <title>Complete genome sequence of Corynebacterium terpenotabidum Y-11 (=DSM 44721).</title>
        <authorList>
            <person name="Ruckert C."/>
            <person name="Albersmeier A."/>
            <person name="Al-Dilaimi A."/>
            <person name="Szczepanowski R."/>
            <person name="Kalinowski J."/>
        </authorList>
    </citation>
    <scope>NUCLEOTIDE SEQUENCE [LARGE SCALE GENOMIC DNA]</scope>
    <source>
        <strain evidence="7 8">Y-11</strain>
    </source>
</reference>
<dbReference type="Pfam" id="PF00296">
    <property type="entry name" value="Bac_luciferase"/>
    <property type="match status" value="1"/>
</dbReference>
<accession>S4XAK7</accession>
<dbReference type="InterPro" id="IPR011251">
    <property type="entry name" value="Luciferase-like_dom"/>
</dbReference>
<dbReference type="InterPro" id="IPR036661">
    <property type="entry name" value="Luciferase-like_sf"/>
</dbReference>
<dbReference type="SUPFAM" id="SSF51679">
    <property type="entry name" value="Bacterial luciferase-like"/>
    <property type="match status" value="1"/>
</dbReference>
<feature type="region of interest" description="Disordered" evidence="5">
    <location>
        <begin position="397"/>
        <end position="416"/>
    </location>
</feature>
<organism evidence="7 8">
    <name type="scientific">Corynebacterium terpenotabidum Y-11</name>
    <dbReference type="NCBI Taxonomy" id="1200352"/>
    <lineage>
        <taxon>Bacteria</taxon>
        <taxon>Bacillati</taxon>
        <taxon>Actinomycetota</taxon>
        <taxon>Actinomycetes</taxon>
        <taxon>Mycobacteriales</taxon>
        <taxon>Corynebacteriaceae</taxon>
        <taxon>Corynebacterium</taxon>
    </lineage>
</organism>
<keyword evidence="1" id="KW-0285">Flavoprotein</keyword>
<dbReference type="STRING" id="1200352.A606_00040"/>
<dbReference type="PATRIC" id="fig|1200352.3.peg.8"/>
<evidence type="ECO:0000259" key="6">
    <source>
        <dbReference type="Pfam" id="PF00296"/>
    </source>
</evidence>
<name>S4XAK7_9CORY</name>
<protein>
    <submittedName>
        <fullName evidence="7">Alkanesulfonate monooxygenase</fullName>
    </submittedName>
</protein>
<evidence type="ECO:0000256" key="5">
    <source>
        <dbReference type="SAM" id="MobiDB-lite"/>
    </source>
</evidence>
<keyword evidence="3" id="KW-0560">Oxidoreductase</keyword>
<sequence length="416" mass="44789">MAPVFRPVVYSATMTTTSRDSLPASPNVTLHWFLPTNGDSRGIVGGGHGAEAQLGDRFPDLRYLTQVAQAAEYNGFEAVLTPTGHWCHDSWLATSALLSATERLKFLVAYRPSLVPATLLAQQALTYQELSGDRLLLNVVVGGEDAEQRTFGDWSSKEERYALADEALAVADHLWTSPHPVTVSGEHLQIEGATLARRPRTAPPVFFGGSSPAGIEVAAKRADVYLTWGEHPDAVAEKLSRVQEAARRHGRVLEYGIRLHVISRDTEEEAWAEAQKLYDSLSAEEVARAQAGLKTSQSEGQRRMSEIHGRGSGFVAGGDARALEFAPGLWSGIGLVRGGAGTALVGSHDRVAETIDQFRRAGIGHFILSGYPHIEEAFRVGEGTVPALLRRGVTVTNHPAPQVGADESAEPARHSA</sequence>
<dbReference type="PANTHER" id="PTHR42847">
    <property type="entry name" value="ALKANESULFONATE MONOOXYGENASE"/>
    <property type="match status" value="1"/>
</dbReference>
<dbReference type="KEGG" id="cter:A606_00040"/>
<dbReference type="GO" id="GO:0046306">
    <property type="term" value="P:alkanesulfonate catabolic process"/>
    <property type="evidence" value="ECO:0007669"/>
    <property type="project" value="TreeGrafter"/>
</dbReference>
<dbReference type="Gene3D" id="3.20.20.30">
    <property type="entry name" value="Luciferase-like domain"/>
    <property type="match status" value="1"/>
</dbReference>
<proteinExistence type="predicted"/>
<dbReference type="AlphaFoldDB" id="S4XAK7"/>
<gene>
    <name evidence="7" type="ORF">A606_00040</name>
</gene>
<evidence type="ECO:0000313" key="8">
    <source>
        <dbReference type="Proteomes" id="UP000014809"/>
    </source>
</evidence>